<dbReference type="Proteomes" id="UP000664032">
    <property type="component" value="Unassembled WGS sequence"/>
</dbReference>
<organism evidence="1 2">
    <name type="scientific">Psilocybe cubensis</name>
    <name type="common">Psychedelic mushroom</name>
    <name type="synonym">Stropharia cubensis</name>
    <dbReference type="NCBI Taxonomy" id="181762"/>
    <lineage>
        <taxon>Eukaryota</taxon>
        <taxon>Fungi</taxon>
        <taxon>Dikarya</taxon>
        <taxon>Basidiomycota</taxon>
        <taxon>Agaricomycotina</taxon>
        <taxon>Agaricomycetes</taxon>
        <taxon>Agaricomycetidae</taxon>
        <taxon>Agaricales</taxon>
        <taxon>Agaricineae</taxon>
        <taxon>Strophariaceae</taxon>
        <taxon>Psilocybe</taxon>
    </lineage>
</organism>
<name>A0ACB8GP91_PSICU</name>
<dbReference type="EMBL" id="JAFIQS020000010">
    <property type="protein sequence ID" value="KAH9476869.1"/>
    <property type="molecule type" value="Genomic_DNA"/>
</dbReference>
<comment type="caution">
    <text evidence="1">The sequence shown here is derived from an EMBL/GenBank/DDBJ whole genome shotgun (WGS) entry which is preliminary data.</text>
</comment>
<evidence type="ECO:0000313" key="2">
    <source>
        <dbReference type="Proteomes" id="UP000664032"/>
    </source>
</evidence>
<protein>
    <submittedName>
        <fullName evidence="1">Major facilitator-type transporter psiT1</fullName>
    </submittedName>
</protein>
<evidence type="ECO:0000313" key="1">
    <source>
        <dbReference type="EMBL" id="KAH9476869.1"/>
    </source>
</evidence>
<accession>A0ACB8GP91</accession>
<keyword evidence="2" id="KW-1185">Reference proteome</keyword>
<sequence>MNPTTATDAHERTSLLSGRPQSAANSTAPYERQVQPSRKSQCFTPVTVITIITLIYRLATTMVITTNIRVLHTVACQLWYHVNDPDVFPGGNIPEKYCALPGVDKYYAIMVSMTTVIDGLEGILGTGIASYMSSRFGRKPVLMFLLSCTMIDHLAILTVQNVYGWKQLVTFGLIMIVETIGNENTTVFLVSMYVVDVTEAERRTAALSSITGWIVLGGALAYSIGGSITTFLHSNSAVYIVSFSVTGIVLTFTAFVLPESFPAEKRDLLRLERLAETRGHSQSWTQKIKAVATVALEPMELLKPTFNPITGKANWRLVYCALHSFIVTLADAYALPAMLIFFTTQYSYTPAQMGYVMTTYSVSSVFVLAIALPLFIRWFKPLYNNTQTKSVPDEGDGLRATDSGEAGVHTQEVVVSETSDRMDVHITVISWTIESLAYIVLGTVGSFYAQLLAVASIGFGSGRIPGIRSLVAASVDPLKQGEALASVEIISNVGKILSPIVMGAIMTSTISTHSQTVFYVHAVIVAIGASVLFLWTKHHAKMDLTLIGFGTLLLRNASPDTGIVVRDLAVPNFALTSLVMAFDLKTEDGLITYLTKHLSLDVDTSGVKRLSGGFVNVTWRIKLNAPYQGHTSIILKHAQPHMSTDEDFKIGVERSVYEYQAIKLMMANREVLGGVDGIVSVPEGLNYDLENNALIMQDVGKMKTLLDYVTAKPPLATDIARLVGTEIGGFVARLHNIGRERRDDPEFKFFSRNIVGRTTSDQLYQTIIPNAAKYGVDDPLLPTVVKDLVDDVMHSEETLVMADLWSGNILLQLEEGNPSKLQKIYILDWELCKYGPASLDLGYFLGDCYLISRFQDEQVGTTMRQAYLQSYARTSKHSINYAKVTAGIAAHIVMWTDFMQWGSEEERINFVKKGVAAFHDARGNNDNGEITSTLLKESSTA</sequence>
<reference evidence="1" key="1">
    <citation type="submission" date="2021-10" db="EMBL/GenBank/DDBJ databases">
        <title>Psilocybe cubensis genome.</title>
        <authorList>
            <person name="Mckernan K.J."/>
            <person name="Crawford S."/>
            <person name="Trippe A."/>
            <person name="Kane L.T."/>
            <person name="Mclaughlin S."/>
        </authorList>
    </citation>
    <scope>NUCLEOTIDE SEQUENCE</scope>
    <source>
        <strain evidence="1">MGC-MH-2018</strain>
    </source>
</reference>
<gene>
    <name evidence="1" type="ORF">JR316_0010785</name>
</gene>
<proteinExistence type="predicted"/>